<dbReference type="Pfam" id="PF04434">
    <property type="entry name" value="SWIM"/>
    <property type="match status" value="1"/>
</dbReference>
<evidence type="ECO:0000256" key="1">
    <source>
        <dbReference type="ARBA" id="ARBA00022801"/>
    </source>
</evidence>
<dbReference type="SMART" id="SM00487">
    <property type="entry name" value="DEXDc"/>
    <property type="match status" value="1"/>
</dbReference>
<dbReference type="GO" id="GO:0016787">
    <property type="term" value="F:hydrolase activity"/>
    <property type="evidence" value="ECO:0007669"/>
    <property type="project" value="UniProtKB-KW"/>
</dbReference>
<dbReference type="InterPro" id="IPR007527">
    <property type="entry name" value="Znf_SWIM"/>
</dbReference>
<dbReference type="CDD" id="cd18793">
    <property type="entry name" value="SF2_C_SNF"/>
    <property type="match status" value="1"/>
</dbReference>
<keyword evidence="5" id="KW-0067">ATP-binding</keyword>
<name>T1B3Y5_9ZZZZ</name>
<evidence type="ECO:0000313" key="5">
    <source>
        <dbReference type="EMBL" id="EQD49050.1"/>
    </source>
</evidence>
<dbReference type="EMBL" id="AUZY01007706">
    <property type="protein sequence ID" value="EQD49050.1"/>
    <property type="molecule type" value="Genomic_DNA"/>
</dbReference>
<dbReference type="InterPro" id="IPR049730">
    <property type="entry name" value="SNF2/RAD54-like_C"/>
</dbReference>
<evidence type="ECO:0000259" key="2">
    <source>
        <dbReference type="PROSITE" id="PS50966"/>
    </source>
</evidence>
<dbReference type="PROSITE" id="PS50966">
    <property type="entry name" value="ZF_SWIM"/>
    <property type="match status" value="1"/>
</dbReference>
<dbReference type="InterPro" id="IPR014001">
    <property type="entry name" value="Helicase_ATP-bd"/>
</dbReference>
<feature type="domain" description="SWIM-type" evidence="2">
    <location>
        <begin position="68"/>
        <end position="102"/>
    </location>
</feature>
<keyword evidence="5" id="KW-0347">Helicase</keyword>
<dbReference type="PANTHER" id="PTHR10799">
    <property type="entry name" value="SNF2/RAD54 HELICASE FAMILY"/>
    <property type="match status" value="1"/>
</dbReference>
<proteinExistence type="predicted"/>
<accession>T1B3Y5</accession>
<dbReference type="Gene3D" id="3.40.50.300">
    <property type="entry name" value="P-loop containing nucleotide triphosphate hydrolases"/>
    <property type="match status" value="1"/>
</dbReference>
<dbReference type="GO" id="GO:0008270">
    <property type="term" value="F:zinc ion binding"/>
    <property type="evidence" value="ECO:0007669"/>
    <property type="project" value="InterPro"/>
</dbReference>
<dbReference type="CDD" id="cd18012">
    <property type="entry name" value="DEXQc_arch_SWI2_SNF2"/>
    <property type="match status" value="1"/>
</dbReference>
<dbReference type="InterPro" id="IPR038718">
    <property type="entry name" value="SNF2-like_sf"/>
</dbReference>
<dbReference type="SUPFAM" id="SSF52540">
    <property type="entry name" value="P-loop containing nucleoside triphosphate hydrolases"/>
    <property type="match status" value="2"/>
</dbReference>
<feature type="domain" description="Helicase C-terminal" evidence="4">
    <location>
        <begin position="960"/>
        <end position="1117"/>
    </location>
</feature>
<reference evidence="5" key="2">
    <citation type="journal article" date="2014" name="ISME J.">
        <title>Microbial stratification in low pH oxic and suboxic macroscopic growths along an acid mine drainage.</title>
        <authorList>
            <person name="Mendez-Garcia C."/>
            <person name="Mesa V."/>
            <person name="Sprenger R.R."/>
            <person name="Richter M."/>
            <person name="Diez M.S."/>
            <person name="Solano J."/>
            <person name="Bargiela R."/>
            <person name="Golyshina O.V."/>
            <person name="Manteca A."/>
            <person name="Ramos J.L."/>
            <person name="Gallego J.R."/>
            <person name="Llorente I."/>
            <person name="Martins Dos Santos V.A."/>
            <person name="Jensen O.N."/>
            <person name="Pelaez A.I."/>
            <person name="Sanchez J."/>
            <person name="Ferrer M."/>
        </authorList>
    </citation>
    <scope>NUCLEOTIDE SEQUENCE</scope>
</reference>
<feature type="domain" description="Helicase ATP-binding" evidence="3">
    <location>
        <begin position="672"/>
        <end position="832"/>
    </location>
</feature>
<keyword evidence="5" id="KW-0547">Nucleotide-binding</keyword>
<dbReference type="Pfam" id="PF00176">
    <property type="entry name" value="SNF2-rel_dom"/>
    <property type="match status" value="1"/>
</dbReference>
<dbReference type="PROSITE" id="PS51192">
    <property type="entry name" value="HELICASE_ATP_BIND_1"/>
    <property type="match status" value="1"/>
</dbReference>
<dbReference type="SMART" id="SM00490">
    <property type="entry name" value="HELICc"/>
    <property type="match status" value="1"/>
</dbReference>
<dbReference type="GO" id="GO:0005524">
    <property type="term" value="F:ATP binding"/>
    <property type="evidence" value="ECO:0007669"/>
    <property type="project" value="InterPro"/>
</dbReference>
<keyword evidence="1" id="KW-0378">Hydrolase</keyword>
<dbReference type="Pfam" id="PF00271">
    <property type="entry name" value="Helicase_C"/>
    <property type="match status" value="1"/>
</dbReference>
<evidence type="ECO:0000259" key="4">
    <source>
        <dbReference type="PROSITE" id="PS51194"/>
    </source>
</evidence>
<dbReference type="PROSITE" id="PS51194">
    <property type="entry name" value="HELICASE_CTER"/>
    <property type="match status" value="1"/>
</dbReference>
<dbReference type="InterPro" id="IPR001650">
    <property type="entry name" value="Helicase_C-like"/>
</dbReference>
<dbReference type="Gene3D" id="3.40.50.10810">
    <property type="entry name" value="Tandem AAA-ATPase domain"/>
    <property type="match status" value="1"/>
</dbReference>
<gene>
    <name evidence="5" type="ORF">B1B_11811</name>
</gene>
<dbReference type="InterPro" id="IPR000330">
    <property type="entry name" value="SNF2_N"/>
</dbReference>
<protein>
    <submittedName>
        <fullName evidence="5">Helicase/SNF2 domain-containing protein</fullName>
    </submittedName>
</protein>
<sequence length="1134" mass="126151">MTRFSSPPLSPRTAIPYPGRFYSEADIRRWIGDENLAKGLDYLHAITELQISPTALHAFVQGRVPRPYQVEILFRGNRIVEFCSCPLGGYCKHVAAVLIEGWQRQTHPASAGITAATSFDRAKQNPAIHWWLDQLRKSVTQQENLRAKASVKPSPETLAWVLGEDLEQGIRIACYKGRRDREGRLAGGKGIRWNNFERALQKPPRFVNEEDQVVLMMLWLQRDRYNHGSLRLAGVPSAETLRRLLATGRCYAGEVQGDPYERVFTDAPLHLGETRSAQIVWQGNPDGSQCPKIRTDPPSQRILPLVKPWYVDRARGEAGPLDLDFPSFLLAPLLAAPPLSAEDQRKAAAILGSHTPHLRLPAVEAEATIIDTPPDPVLRLQTRKVRGWVAHRDYPAQCGGGVYDTAELAFQYGPVRLPWDHAGELVISARGEMFRVKRRPAEERALGDRLAVTGLAPLACDRFEPQDTVSAGALGLSRESAWPLWMLEHLPLLKSEGWTVECPADFRHEMLSVDAWDIEIEDAGPEGFALDMGIMVEGERLALAPLIAPLLEQDARWLSPGGLATISESEIFPLLLPDGRRVGLPAPRIKPIIRLLIDLFDAPKGPLRMSRLDAPRLAELADLPGWDVSGADRAREAAAQLLAVTRLPPTPPPTGLALRLRPYQCEGLSWLQNLRAAGLGGILADDMGLGKTAQTLAHLLVEKDAGRLDRPALVVLPTSLLFNWREEAVRFTPSLRLLTLQGKDREERFAAIPVHDVILTTYPLLWRDHQALAKNRYHLLVLDEAQFVKNARSQAAEIIRTLDARHRLCLTGTPLENHLGELWAQFDFLNPGFLGSAQDFTRRWRTPIEKHGDGLRAELLSRRLKPLLLRRRKEVVAQELPPKTTMLREVMLEGAQRDLYETVRSAMDEKVREAVARQGFRRSQIVILDALLKLRQVCCDPRLLPSAAARRVRVSAKLDLLMDLLPGLVEDGRRVLLFSQFTSMLGLIGEALDHADLPYLLLTGDSRDRATSIRSFQAGAVPIFLISLKAGGVGLNLTAADTVIHYDPWWNPAVEDQATDRSHRIGQDKPVFVYKLIVSGSIEERMQALKEKKSALAAGILNAEGMDRAVFAESDLAVLLAPLPPVSDHANGKL</sequence>
<reference evidence="5" key="1">
    <citation type="submission" date="2013-08" db="EMBL/GenBank/DDBJ databases">
        <authorList>
            <person name="Mendez C."/>
            <person name="Richter M."/>
            <person name="Ferrer M."/>
            <person name="Sanchez J."/>
        </authorList>
    </citation>
    <scope>NUCLEOTIDE SEQUENCE</scope>
</reference>
<dbReference type="AlphaFoldDB" id="T1B3Y5"/>
<evidence type="ECO:0000259" key="3">
    <source>
        <dbReference type="PROSITE" id="PS51192"/>
    </source>
</evidence>
<dbReference type="InterPro" id="IPR027417">
    <property type="entry name" value="P-loop_NTPase"/>
</dbReference>
<dbReference type="GO" id="GO:0004386">
    <property type="term" value="F:helicase activity"/>
    <property type="evidence" value="ECO:0007669"/>
    <property type="project" value="UniProtKB-KW"/>
</dbReference>
<comment type="caution">
    <text evidence="5">The sequence shown here is derived from an EMBL/GenBank/DDBJ whole genome shotgun (WGS) entry which is preliminary data.</text>
</comment>
<organism evidence="5">
    <name type="scientific">mine drainage metagenome</name>
    <dbReference type="NCBI Taxonomy" id="410659"/>
    <lineage>
        <taxon>unclassified sequences</taxon>
        <taxon>metagenomes</taxon>
        <taxon>ecological metagenomes</taxon>
    </lineage>
</organism>